<keyword evidence="3" id="KW-1185">Reference proteome</keyword>
<dbReference type="SUPFAM" id="SSF53474">
    <property type="entry name" value="alpha/beta-Hydrolases"/>
    <property type="match status" value="1"/>
</dbReference>
<evidence type="ECO:0000259" key="1">
    <source>
        <dbReference type="Pfam" id="PF12697"/>
    </source>
</evidence>
<dbReference type="Proteomes" id="UP000658720">
    <property type="component" value="Unassembled WGS sequence"/>
</dbReference>
<accession>A0ABR9VLU5</accession>
<dbReference type="Pfam" id="PF12697">
    <property type="entry name" value="Abhydrolase_6"/>
    <property type="match status" value="1"/>
</dbReference>
<name>A0ABR9VLU5_9SYNC</name>
<gene>
    <name evidence="2" type="ORF">IQ217_00270</name>
</gene>
<dbReference type="PANTHER" id="PTHR46438">
    <property type="entry name" value="ALPHA/BETA-HYDROLASES SUPERFAMILY PROTEIN"/>
    <property type="match status" value="1"/>
</dbReference>
<feature type="domain" description="AB hydrolase-1" evidence="1">
    <location>
        <begin position="2"/>
        <end position="254"/>
    </location>
</feature>
<dbReference type="GO" id="GO:0016787">
    <property type="term" value="F:hydrolase activity"/>
    <property type="evidence" value="ECO:0007669"/>
    <property type="project" value="UniProtKB-KW"/>
</dbReference>
<dbReference type="InterPro" id="IPR029058">
    <property type="entry name" value="AB_hydrolase_fold"/>
</dbReference>
<sequence length="280" mass="31540">MHGFGAAIEHWRYNLSVFAQHTSVYAIDLLGFGGSRKANERYSAYSWADQVEDFCREIIGCPTVLVGNSIGSLVALTMAAESPALVAGLIMASLPDVSLRQQAAPRFFRPWIEKIENAFSPPWLLNGLFKFVRRPPIIRRWAGLAYGLRQEQPDPEQFEEELVQIICSPPQDLGAEVAFRQLFGSVRQPHFAPSVKEVLPSLDLPILLLWGDGDRFIPCRYGEQFAQLNDKIEFQLWPGVGHCLHDECPTKFNQTCLTWLEQNFSTAAPRKEQSQTGTMT</sequence>
<reference evidence="2 3" key="1">
    <citation type="submission" date="2020-10" db="EMBL/GenBank/DDBJ databases">
        <authorList>
            <person name="Castelo-Branco R."/>
            <person name="Eusebio N."/>
            <person name="Adriana R."/>
            <person name="Vieira A."/>
            <person name="Brugerolle De Fraissinette N."/>
            <person name="Rezende De Castro R."/>
            <person name="Schneider M.P."/>
            <person name="Vasconcelos V."/>
            <person name="Leao P.N."/>
        </authorList>
    </citation>
    <scope>NUCLEOTIDE SEQUENCE [LARGE SCALE GENOMIC DNA]</scope>
    <source>
        <strain evidence="2 3">LEGE 00031</strain>
    </source>
</reference>
<organism evidence="2 3">
    <name type="scientific">Synechocystis salina LEGE 00031</name>
    <dbReference type="NCBI Taxonomy" id="1828736"/>
    <lineage>
        <taxon>Bacteria</taxon>
        <taxon>Bacillati</taxon>
        <taxon>Cyanobacteriota</taxon>
        <taxon>Cyanophyceae</taxon>
        <taxon>Synechococcales</taxon>
        <taxon>Merismopediaceae</taxon>
        <taxon>Synechocystis</taxon>
    </lineage>
</organism>
<evidence type="ECO:0000313" key="2">
    <source>
        <dbReference type="EMBL" id="MBE9252312.1"/>
    </source>
</evidence>
<comment type="caution">
    <text evidence="2">The sequence shown here is derived from an EMBL/GenBank/DDBJ whole genome shotgun (WGS) entry which is preliminary data.</text>
</comment>
<dbReference type="PRINTS" id="PR00111">
    <property type="entry name" value="ABHYDROLASE"/>
</dbReference>
<proteinExistence type="predicted"/>
<dbReference type="PANTHER" id="PTHR46438:SF2">
    <property type="entry name" value="ALPHA_BETA-HYDROLASES SUPERFAMILY PROTEIN"/>
    <property type="match status" value="1"/>
</dbReference>
<keyword evidence="2" id="KW-0378">Hydrolase</keyword>
<dbReference type="EMBL" id="JADEVV010000001">
    <property type="protein sequence ID" value="MBE9252312.1"/>
    <property type="molecule type" value="Genomic_DNA"/>
</dbReference>
<protein>
    <submittedName>
        <fullName evidence="2">Alpha/beta fold hydrolase</fullName>
    </submittedName>
</protein>
<evidence type="ECO:0000313" key="3">
    <source>
        <dbReference type="Proteomes" id="UP000658720"/>
    </source>
</evidence>
<dbReference type="Gene3D" id="3.40.50.1820">
    <property type="entry name" value="alpha/beta hydrolase"/>
    <property type="match status" value="1"/>
</dbReference>
<dbReference type="InterPro" id="IPR000073">
    <property type="entry name" value="AB_hydrolase_1"/>
</dbReference>